<dbReference type="AlphaFoldDB" id="A0A6J4UF24"/>
<feature type="compositionally biased region" description="Basic and acidic residues" evidence="1">
    <location>
        <begin position="54"/>
        <end position="63"/>
    </location>
</feature>
<evidence type="ECO:0000256" key="1">
    <source>
        <dbReference type="SAM" id="MobiDB-lite"/>
    </source>
</evidence>
<feature type="non-terminal residue" evidence="2">
    <location>
        <position position="1"/>
    </location>
</feature>
<feature type="compositionally biased region" description="Basic and acidic residues" evidence="1">
    <location>
        <begin position="182"/>
        <end position="198"/>
    </location>
</feature>
<feature type="region of interest" description="Disordered" evidence="1">
    <location>
        <begin position="273"/>
        <end position="305"/>
    </location>
</feature>
<accession>A0A6J4UF24</accession>
<feature type="region of interest" description="Disordered" evidence="1">
    <location>
        <begin position="50"/>
        <end position="218"/>
    </location>
</feature>
<feature type="region of interest" description="Disordered" evidence="1">
    <location>
        <begin position="1"/>
        <end position="26"/>
    </location>
</feature>
<gene>
    <name evidence="2" type="ORF">AVDCRST_MAG19-221</name>
</gene>
<dbReference type="EMBL" id="CADCWL010000013">
    <property type="protein sequence ID" value="CAA9545757.1"/>
    <property type="molecule type" value="Genomic_DNA"/>
</dbReference>
<sequence length="305" mass="30809">GRRGTGLDGPETAAGARRPAGGCGRHARLCPAQPLAARRLPLPARAAALRRRRLSDGRPERGKPALGAEFAAAIGGSPLRQRQAGAQPLRGDGRGNAADAADRPLRGAARGGAGRVPGVCGGLLRRTRRQCDQGDRRRRADDPGAADPDHHRHEGAGGVVGQPDGAGGRGAGLAVPGAHDSLAGDHLEAAGVRADRTALGDGRPGGDRPGVAAEPAPVPWGIAGRVGLGGGARLDRAGGARAGTVRGADVGDDALLGELQRRDRERLVVVVGAADRGDRGPLRRPLPGRGRAGRGGQSSRPEPGL</sequence>
<proteinExistence type="predicted"/>
<name>A0A6J4UF24_9BACT</name>
<reference evidence="2" key="1">
    <citation type="submission" date="2020-02" db="EMBL/GenBank/DDBJ databases">
        <authorList>
            <person name="Meier V. D."/>
        </authorList>
    </citation>
    <scope>NUCLEOTIDE SEQUENCE</scope>
    <source>
        <strain evidence="2">AVDCRST_MAG19</strain>
    </source>
</reference>
<protein>
    <submittedName>
        <fullName evidence="2">ABC transporter, permease protein 2 (Cluster 5, nickel/peptides/opines)</fullName>
    </submittedName>
</protein>
<organism evidence="2">
    <name type="scientific">uncultured Thermomicrobiales bacterium</name>
    <dbReference type="NCBI Taxonomy" id="1645740"/>
    <lineage>
        <taxon>Bacteria</taxon>
        <taxon>Pseudomonadati</taxon>
        <taxon>Thermomicrobiota</taxon>
        <taxon>Thermomicrobia</taxon>
        <taxon>Thermomicrobiales</taxon>
        <taxon>environmental samples</taxon>
    </lineage>
</organism>
<feature type="compositionally biased region" description="Gly residues" evidence="1">
    <location>
        <begin position="156"/>
        <end position="171"/>
    </location>
</feature>
<feature type="compositionally biased region" description="Basic and acidic residues" evidence="1">
    <location>
        <begin position="129"/>
        <end position="155"/>
    </location>
</feature>
<feature type="non-terminal residue" evidence="2">
    <location>
        <position position="305"/>
    </location>
</feature>
<feature type="compositionally biased region" description="Gly residues" evidence="1">
    <location>
        <begin position="109"/>
        <end position="121"/>
    </location>
</feature>
<evidence type="ECO:0000313" key="2">
    <source>
        <dbReference type="EMBL" id="CAA9545757.1"/>
    </source>
</evidence>